<accession>Q9IIH1</accession>
<dbReference type="GeneID" id="1732700"/>
<organism evidence="2 3">
    <name type="scientific">Frog adenovirus 1 (strain ATCC VR-896)</name>
    <name type="common">FrAdV-1</name>
    <dbReference type="NCBI Taxonomy" id="114102"/>
    <lineage>
        <taxon>Viruses</taxon>
        <taxon>Varidnaviria</taxon>
        <taxon>Bamfordvirae</taxon>
        <taxon>Preplasmiviricota</taxon>
        <taxon>Polisuviricotina</taxon>
        <taxon>Pharingeaviricetes</taxon>
        <taxon>Rowavirales</taxon>
        <taxon>Adenoviridae</taxon>
        <taxon>Siadenovirus</taxon>
        <taxon>Siadenovirus ranae</taxon>
        <taxon>Frog adenovirus</taxon>
    </lineage>
</organism>
<evidence type="ECO:0000313" key="2">
    <source>
        <dbReference type="EMBL" id="AAF86937.1"/>
    </source>
</evidence>
<dbReference type="EMBL" id="AF224336">
    <property type="protein sequence ID" value="AAF86937.1"/>
    <property type="molecule type" value="Genomic_DNA"/>
</dbReference>
<name>Q9IIH1_ADEF1</name>
<dbReference type="RefSeq" id="NP_062447.1">
    <property type="nucleotide sequence ID" value="NC_002501.1"/>
</dbReference>
<sequence>MKLNLCSDTDSTQSILPDCQSQKPEEEVPVKRRRKVPGTTTVLNLAEVDEIAKLKEDILQTICNILKLKEKNNIKERLHIQNRTELTILTKFYKELDPNVLFRMLLDAYKLEKQYKSKLQSRAASQSTI</sequence>
<evidence type="ECO:0000313" key="3">
    <source>
        <dbReference type="Proteomes" id="UP000009247"/>
    </source>
</evidence>
<organismHost>
    <name type="scientific">Lithobates pipiens</name>
    <name type="common">Northern leopard frog</name>
    <name type="synonym">Rana pipiens</name>
    <dbReference type="NCBI Taxonomy" id="8404"/>
</organismHost>
<feature type="region of interest" description="Disordered" evidence="1">
    <location>
        <begin position="1"/>
        <end position="33"/>
    </location>
</feature>
<proteinExistence type="predicted"/>
<feature type="compositionally biased region" description="Polar residues" evidence="1">
    <location>
        <begin position="1"/>
        <end position="22"/>
    </location>
</feature>
<protein>
    <submittedName>
        <fullName evidence="2">33K</fullName>
    </submittedName>
</protein>
<dbReference type="Proteomes" id="UP000009247">
    <property type="component" value="Segment"/>
</dbReference>
<reference evidence="2 3" key="1">
    <citation type="journal article" date="2000" name="J. Gen. Virol.">
        <title>DNA sequence of frog adenovirus.</title>
        <authorList>
            <person name="Davison A.J."/>
            <person name="Wright K.M."/>
            <person name="Harrach B."/>
        </authorList>
    </citation>
    <scope>NUCLEOTIDE SEQUENCE [LARGE SCALE GENOMIC DNA]</scope>
    <source>
        <strain evidence="3">ATCC VR-896</strain>
    </source>
</reference>
<keyword evidence="3" id="KW-1185">Reference proteome</keyword>
<evidence type="ECO:0000256" key="1">
    <source>
        <dbReference type="SAM" id="MobiDB-lite"/>
    </source>
</evidence>
<dbReference type="KEGG" id="vg:1732700"/>